<accession>A0A495A9W7</accession>
<feature type="transmembrane region" description="Helical" evidence="7">
    <location>
        <begin position="271"/>
        <end position="290"/>
    </location>
</feature>
<dbReference type="RefSeq" id="WP_121031321.1">
    <property type="nucleotide sequence ID" value="NZ_PNJG02000002.1"/>
</dbReference>
<comment type="subcellular location">
    <subcellularLocation>
        <location evidence="1">Cell membrane</location>
        <topology evidence="1">Multi-pass membrane protein</topology>
    </subcellularLocation>
</comment>
<evidence type="ECO:0000256" key="2">
    <source>
        <dbReference type="ARBA" id="ARBA00005914"/>
    </source>
</evidence>
<evidence type="ECO:0000256" key="6">
    <source>
        <dbReference type="ARBA" id="ARBA00023136"/>
    </source>
</evidence>
<dbReference type="InterPro" id="IPR004937">
    <property type="entry name" value="Urea_transporter"/>
</dbReference>
<evidence type="ECO:0000256" key="5">
    <source>
        <dbReference type="ARBA" id="ARBA00022989"/>
    </source>
</evidence>
<protein>
    <submittedName>
        <fullName evidence="8">Urea transporter</fullName>
    </submittedName>
</protein>
<evidence type="ECO:0000313" key="8">
    <source>
        <dbReference type="EMBL" id="RKQ35337.1"/>
    </source>
</evidence>
<feature type="transmembrane region" description="Helical" evidence="7">
    <location>
        <begin position="90"/>
        <end position="108"/>
    </location>
</feature>
<feature type="transmembrane region" description="Helical" evidence="7">
    <location>
        <begin position="165"/>
        <end position="187"/>
    </location>
</feature>
<dbReference type="GO" id="GO:0015204">
    <property type="term" value="F:urea transmembrane transporter activity"/>
    <property type="evidence" value="ECO:0007669"/>
    <property type="project" value="InterPro"/>
</dbReference>
<feature type="transmembrane region" description="Helical" evidence="7">
    <location>
        <begin position="12"/>
        <end position="33"/>
    </location>
</feature>
<dbReference type="EMBL" id="PNJG02000002">
    <property type="protein sequence ID" value="RKQ35337.1"/>
    <property type="molecule type" value="Genomic_DNA"/>
</dbReference>
<dbReference type="PANTHER" id="PTHR10464:SF4">
    <property type="entry name" value="UREA TRANSPORTER"/>
    <property type="match status" value="1"/>
</dbReference>
<feature type="transmembrane region" description="Helical" evidence="7">
    <location>
        <begin position="120"/>
        <end position="145"/>
    </location>
</feature>
<dbReference type="AlphaFoldDB" id="A0A495A9W7"/>
<dbReference type="Proteomes" id="UP000249516">
    <property type="component" value="Unassembled WGS sequence"/>
</dbReference>
<evidence type="ECO:0000256" key="7">
    <source>
        <dbReference type="SAM" id="Phobius"/>
    </source>
</evidence>
<evidence type="ECO:0000256" key="3">
    <source>
        <dbReference type="ARBA" id="ARBA00022475"/>
    </source>
</evidence>
<comment type="similarity">
    <text evidence="2">Belongs to the urea transporter family.</text>
</comment>
<proteinExistence type="inferred from homology"/>
<dbReference type="Pfam" id="PF03253">
    <property type="entry name" value="UT"/>
    <property type="match status" value="1"/>
</dbReference>
<comment type="caution">
    <text evidence="8">The sequence shown here is derived from an EMBL/GenBank/DDBJ whole genome shotgun (WGS) entry which is preliminary data.</text>
</comment>
<reference evidence="8 9" key="1">
    <citation type="submission" date="2018-10" db="EMBL/GenBank/DDBJ databases">
        <title>Kocuria tytouropygialis sp. nov., isolated from the uropygial gland of an American barn owl (Tyto furcata).</title>
        <authorList>
            <person name="Braun M.S."/>
            <person name="Wang E."/>
            <person name="Zimmermann S."/>
            <person name="Wagner H."/>
            <person name="Wink M."/>
        </authorList>
    </citation>
    <scope>NUCLEOTIDE SEQUENCE [LARGE SCALE GENOMIC DNA]</scope>
    <source>
        <strain evidence="8 9">442</strain>
    </source>
</reference>
<gene>
    <name evidence="8" type="ORF">C1C97_008930</name>
</gene>
<keyword evidence="5 7" id="KW-1133">Transmembrane helix</keyword>
<keyword evidence="6 7" id="KW-0472">Membrane</keyword>
<sequence>MEVLRAVGTVLRGVSQIFFIDNVWSGALIVLAVGWVHPWIAVAVVLGALAQTLGAWALLGRESVRTGMMGYNGALVGAAAAAALNHPVPALLMAVVGALACVPVHGMLQRLFGSRTVGWAALPVATAPFCLVAGVLFDLVLPLVGSGTPTTGSGVPGVALGALNSFSEVVLADGAVPGALIVIALFVGGIRIGLFGLLGSLVALAGALLAGDGVVQASSGLLGYSAVLVSIALGAVVWNDRPLWARITGAVVGVALTMVLQPLLAVLPVPVYTWPFLLSMWLLMLVVAAVTRTRRAAGGTPRRTAVAPIP</sequence>
<feature type="transmembrane region" description="Helical" evidence="7">
    <location>
        <begin position="221"/>
        <end position="238"/>
    </location>
</feature>
<dbReference type="OrthoDB" id="3672812at2"/>
<dbReference type="Gene3D" id="1.10.3430.10">
    <property type="entry name" value="Ammonium transporter AmtB like domains"/>
    <property type="match status" value="1"/>
</dbReference>
<evidence type="ECO:0000256" key="1">
    <source>
        <dbReference type="ARBA" id="ARBA00004651"/>
    </source>
</evidence>
<feature type="transmembrane region" description="Helical" evidence="7">
    <location>
        <begin position="39"/>
        <end position="59"/>
    </location>
</feature>
<feature type="transmembrane region" description="Helical" evidence="7">
    <location>
        <begin position="66"/>
        <end position="84"/>
    </location>
</feature>
<dbReference type="PANTHER" id="PTHR10464">
    <property type="entry name" value="UREA TRANSPORTER"/>
    <property type="match status" value="1"/>
</dbReference>
<dbReference type="GO" id="GO:0005886">
    <property type="term" value="C:plasma membrane"/>
    <property type="evidence" value="ECO:0007669"/>
    <property type="project" value="UniProtKB-SubCell"/>
</dbReference>
<name>A0A495A9W7_9MICC</name>
<feature type="transmembrane region" description="Helical" evidence="7">
    <location>
        <begin position="194"/>
        <end position="215"/>
    </location>
</feature>
<evidence type="ECO:0000256" key="4">
    <source>
        <dbReference type="ARBA" id="ARBA00022692"/>
    </source>
</evidence>
<organism evidence="8 9">
    <name type="scientific">Kocuria tytonis</name>
    <dbReference type="NCBI Taxonomy" id="2054280"/>
    <lineage>
        <taxon>Bacteria</taxon>
        <taxon>Bacillati</taxon>
        <taxon>Actinomycetota</taxon>
        <taxon>Actinomycetes</taxon>
        <taxon>Micrococcales</taxon>
        <taxon>Micrococcaceae</taxon>
        <taxon>Kocuria</taxon>
    </lineage>
</organism>
<feature type="transmembrane region" description="Helical" evidence="7">
    <location>
        <begin position="243"/>
        <end position="265"/>
    </location>
</feature>
<evidence type="ECO:0000313" key="9">
    <source>
        <dbReference type="Proteomes" id="UP000249516"/>
    </source>
</evidence>
<keyword evidence="3" id="KW-1003">Cell membrane</keyword>
<dbReference type="InterPro" id="IPR029020">
    <property type="entry name" value="Ammonium/urea_transptr"/>
</dbReference>
<keyword evidence="4 7" id="KW-0812">Transmembrane</keyword>
<keyword evidence="9" id="KW-1185">Reference proteome</keyword>